<evidence type="ECO:0000259" key="2">
    <source>
        <dbReference type="Pfam" id="PF20499"/>
    </source>
</evidence>
<feature type="non-terminal residue" evidence="3">
    <location>
        <position position="387"/>
    </location>
</feature>
<name>A0A8J4TN15_CLAMG</name>
<evidence type="ECO:0000256" key="1">
    <source>
        <dbReference type="SAM" id="MobiDB-lite"/>
    </source>
</evidence>
<proteinExistence type="predicted"/>
<protein>
    <recommendedName>
        <fullName evidence="2">DUF6729 domain-containing protein</fullName>
    </recommendedName>
</protein>
<accession>A0A8J4TN15</accession>
<gene>
    <name evidence="3" type="ORF">DAT39_016541</name>
</gene>
<dbReference type="PANTHER" id="PTHR24401:SF29">
    <property type="entry name" value="SI:CH211-243P7.3-RELATED"/>
    <property type="match status" value="1"/>
</dbReference>
<dbReference type="OrthoDB" id="10057688at2759"/>
<dbReference type="AlphaFoldDB" id="A0A8J4TN15"/>
<dbReference type="EMBL" id="QNUK01000414">
    <property type="protein sequence ID" value="KAF5893764.1"/>
    <property type="molecule type" value="Genomic_DNA"/>
</dbReference>
<dbReference type="Pfam" id="PF20499">
    <property type="entry name" value="DUF6729"/>
    <property type="match status" value="1"/>
</dbReference>
<comment type="caution">
    <text evidence="3">The sequence shown here is derived from an EMBL/GenBank/DDBJ whole genome shotgun (WGS) entry which is preliminary data.</text>
</comment>
<reference evidence="3" key="1">
    <citation type="submission" date="2020-07" db="EMBL/GenBank/DDBJ databases">
        <title>Clarias magur genome sequencing, assembly and annotation.</title>
        <authorList>
            <person name="Kushwaha B."/>
            <person name="Kumar R."/>
            <person name="Das P."/>
            <person name="Joshi C.G."/>
            <person name="Kumar D."/>
            <person name="Nagpure N.S."/>
            <person name="Pandey M."/>
            <person name="Agarwal S."/>
            <person name="Srivastava S."/>
            <person name="Singh M."/>
            <person name="Sahoo L."/>
            <person name="Jayasankar P."/>
            <person name="Meher P.K."/>
            <person name="Koringa P.G."/>
            <person name="Iquebal M.A."/>
            <person name="Das S.P."/>
            <person name="Bit A."/>
            <person name="Patnaik S."/>
            <person name="Patel N."/>
            <person name="Shah T.M."/>
            <person name="Hinsu A."/>
            <person name="Jena J.K."/>
        </authorList>
    </citation>
    <scope>NUCLEOTIDE SEQUENCE</scope>
    <source>
        <strain evidence="3">CIFAMagur01</strain>
        <tissue evidence="3">Testis</tissue>
    </source>
</reference>
<evidence type="ECO:0000313" key="3">
    <source>
        <dbReference type="EMBL" id="KAF5893764.1"/>
    </source>
</evidence>
<dbReference type="PANTHER" id="PTHR24401">
    <property type="entry name" value="SI:CH211-243P7.3-RELATED"/>
    <property type="match status" value="1"/>
</dbReference>
<keyword evidence="4" id="KW-1185">Reference proteome</keyword>
<dbReference type="InterPro" id="IPR046616">
    <property type="entry name" value="DUF6729"/>
</dbReference>
<organism evidence="3 4">
    <name type="scientific">Clarias magur</name>
    <name type="common">Asian catfish</name>
    <name type="synonym">Macropteronotus magur</name>
    <dbReference type="NCBI Taxonomy" id="1594786"/>
    <lineage>
        <taxon>Eukaryota</taxon>
        <taxon>Metazoa</taxon>
        <taxon>Chordata</taxon>
        <taxon>Craniata</taxon>
        <taxon>Vertebrata</taxon>
        <taxon>Euteleostomi</taxon>
        <taxon>Actinopterygii</taxon>
        <taxon>Neopterygii</taxon>
        <taxon>Teleostei</taxon>
        <taxon>Ostariophysi</taxon>
        <taxon>Siluriformes</taxon>
        <taxon>Clariidae</taxon>
        <taxon>Clarias</taxon>
    </lineage>
</organism>
<feature type="domain" description="DUF6729" evidence="2">
    <location>
        <begin position="278"/>
        <end position="387"/>
    </location>
</feature>
<sequence length="387" mass="41278">MNTGKFFEPEFSFLAGSAHLQLQASTEALTRTRASREETSQPPPVKSPQTVEADARGRLQELGTEPGGEERQEPSCTAEAVCVEKGQGAALSRHLCCFSRGRSCQHLSCRSCQHPSAGHDVALAALHASALATGRAGALAAACADALAAACADALAAACADALAAACADALAAACASALAAACASALAAACASVSAAVASTSGSSIPVSRLTPSKSTICGLSDTLEEKEKMDDQQIMEVTAAVEQQVAASMTERPSRPPTARVMLAAPQDELILPEAWKRSLPVEQQEWVSKAIFVLDQTGRAVLSQDLKLWYYPPGPRSNYSQCPSNHYAFFQRPFVLWAPYHMWKYKFECPFCSHKLTGCGLYNTVRKVLDRDGWYFMGTEYLEC</sequence>
<feature type="region of interest" description="Disordered" evidence="1">
    <location>
        <begin position="25"/>
        <end position="57"/>
    </location>
</feature>
<dbReference type="Proteomes" id="UP000727407">
    <property type="component" value="Unassembled WGS sequence"/>
</dbReference>
<evidence type="ECO:0000313" key="4">
    <source>
        <dbReference type="Proteomes" id="UP000727407"/>
    </source>
</evidence>